<accession>A0A8W8LXG5</accession>
<sequence>METFIKKYDREIALLEKKIHSQENKIQSQEKKILSQEEKIRILEDKCSSLSGAEEERENFVSFEALNHGINPTLQKNPEQKTTNGQFAQKRIVPGASDMVAFCAYMSTTEHSPSLHHTFVFDDVRTNIGSAYDRISGMFSAPLDGVYVLTWTMISDYHAYVYSQIVVNTEVFTGLITNSDEVGDRHSSTGVIVVHLSHNDRVYIRTNPTTHGYGNVHSGNLDGKPSFSGWKL</sequence>
<evidence type="ECO:0000256" key="2">
    <source>
        <dbReference type="ARBA" id="ARBA00022525"/>
    </source>
</evidence>
<dbReference type="SUPFAM" id="SSF49842">
    <property type="entry name" value="TNF-like"/>
    <property type="match status" value="1"/>
</dbReference>
<dbReference type="InterPro" id="IPR008983">
    <property type="entry name" value="Tumour_necrosis_fac-like_dom"/>
</dbReference>
<evidence type="ECO:0000259" key="5">
    <source>
        <dbReference type="PROSITE" id="PS50871"/>
    </source>
</evidence>
<evidence type="ECO:0000313" key="7">
    <source>
        <dbReference type="Proteomes" id="UP000005408"/>
    </source>
</evidence>
<dbReference type="PROSITE" id="PS50871">
    <property type="entry name" value="C1Q"/>
    <property type="match status" value="1"/>
</dbReference>
<evidence type="ECO:0000256" key="4">
    <source>
        <dbReference type="SAM" id="Coils"/>
    </source>
</evidence>
<dbReference type="InterPro" id="IPR050822">
    <property type="entry name" value="Cerebellin_Synaptic_Org"/>
</dbReference>
<dbReference type="AlphaFoldDB" id="A0A8W8LXG5"/>
<feature type="coiled-coil region" evidence="4">
    <location>
        <begin position="5"/>
        <end position="46"/>
    </location>
</feature>
<dbReference type="SMART" id="SM00110">
    <property type="entry name" value="C1Q"/>
    <property type="match status" value="1"/>
</dbReference>
<keyword evidence="3" id="KW-0732">Signal</keyword>
<organism evidence="6 7">
    <name type="scientific">Magallana gigas</name>
    <name type="common">Pacific oyster</name>
    <name type="synonym">Crassostrea gigas</name>
    <dbReference type="NCBI Taxonomy" id="29159"/>
    <lineage>
        <taxon>Eukaryota</taxon>
        <taxon>Metazoa</taxon>
        <taxon>Spiralia</taxon>
        <taxon>Lophotrochozoa</taxon>
        <taxon>Mollusca</taxon>
        <taxon>Bivalvia</taxon>
        <taxon>Autobranchia</taxon>
        <taxon>Pteriomorphia</taxon>
        <taxon>Ostreida</taxon>
        <taxon>Ostreoidea</taxon>
        <taxon>Ostreidae</taxon>
        <taxon>Magallana</taxon>
    </lineage>
</organism>
<proteinExistence type="predicted"/>
<keyword evidence="4" id="KW-0175">Coiled coil</keyword>
<evidence type="ECO:0000256" key="1">
    <source>
        <dbReference type="ARBA" id="ARBA00004613"/>
    </source>
</evidence>
<feature type="domain" description="C1q" evidence="5">
    <location>
        <begin position="95"/>
        <end position="232"/>
    </location>
</feature>
<dbReference type="GO" id="GO:0005576">
    <property type="term" value="C:extracellular region"/>
    <property type="evidence" value="ECO:0007669"/>
    <property type="project" value="UniProtKB-SubCell"/>
</dbReference>
<keyword evidence="7" id="KW-1185">Reference proteome</keyword>
<dbReference type="PANTHER" id="PTHR22923:SF116">
    <property type="entry name" value="C1Q DOMAIN-CONTAINING PROTEIN"/>
    <property type="match status" value="1"/>
</dbReference>
<protein>
    <recommendedName>
        <fullName evidence="5">C1q domain-containing protein</fullName>
    </recommendedName>
</protein>
<dbReference type="Pfam" id="PF00386">
    <property type="entry name" value="C1q"/>
    <property type="match status" value="1"/>
</dbReference>
<dbReference type="Proteomes" id="UP000005408">
    <property type="component" value="Unassembled WGS sequence"/>
</dbReference>
<dbReference type="EnsemblMetazoa" id="G30197.1">
    <property type="protein sequence ID" value="G30197.1:cds"/>
    <property type="gene ID" value="G30197"/>
</dbReference>
<keyword evidence="2" id="KW-0964">Secreted</keyword>
<dbReference type="PANTHER" id="PTHR22923">
    <property type="entry name" value="CEREBELLIN-RELATED"/>
    <property type="match status" value="1"/>
</dbReference>
<dbReference type="InterPro" id="IPR001073">
    <property type="entry name" value="C1q_dom"/>
</dbReference>
<dbReference type="Gene3D" id="2.60.120.40">
    <property type="match status" value="1"/>
</dbReference>
<name>A0A8W8LXG5_MAGGI</name>
<evidence type="ECO:0000313" key="6">
    <source>
        <dbReference type="EnsemblMetazoa" id="G30197.1:cds"/>
    </source>
</evidence>
<dbReference type="PRINTS" id="PR00007">
    <property type="entry name" value="COMPLEMNTC1Q"/>
</dbReference>
<reference evidence="6" key="1">
    <citation type="submission" date="2022-08" db="UniProtKB">
        <authorList>
            <consortium name="EnsemblMetazoa"/>
        </authorList>
    </citation>
    <scope>IDENTIFICATION</scope>
    <source>
        <strain evidence="6">05x7-T-G4-1.051#20</strain>
    </source>
</reference>
<evidence type="ECO:0000256" key="3">
    <source>
        <dbReference type="ARBA" id="ARBA00022729"/>
    </source>
</evidence>
<comment type="subcellular location">
    <subcellularLocation>
        <location evidence="1">Secreted</location>
    </subcellularLocation>
</comment>